<accession>A0A482WU03</accession>
<keyword evidence="7" id="KW-0677">Repeat</keyword>
<gene>
    <name evidence="16" type="ORF">LSTR_LSTR014005</name>
</gene>
<keyword evidence="17" id="KW-1185">Reference proteome</keyword>
<comment type="similarity">
    <text evidence="2">Belongs to the Toll-like receptor family.</text>
</comment>
<evidence type="ECO:0000256" key="10">
    <source>
        <dbReference type="ARBA" id="ARBA00023136"/>
    </source>
</evidence>
<dbReference type="FunCoup" id="A0A482WU03">
    <property type="interactions" value="5"/>
</dbReference>
<evidence type="ECO:0000256" key="7">
    <source>
        <dbReference type="ARBA" id="ARBA00022737"/>
    </source>
</evidence>
<proteinExistence type="inferred from homology"/>
<dbReference type="Gene3D" id="3.40.50.10140">
    <property type="entry name" value="Toll/interleukin-1 receptor homology (TIR) domain"/>
    <property type="match status" value="1"/>
</dbReference>
<keyword evidence="10 14" id="KW-0472">Membrane</keyword>
<dbReference type="STRING" id="195883.A0A482WU03"/>
<dbReference type="GO" id="GO:0038023">
    <property type="term" value="F:signaling receptor activity"/>
    <property type="evidence" value="ECO:0007669"/>
    <property type="project" value="TreeGrafter"/>
</dbReference>
<comment type="caution">
    <text evidence="16">The sequence shown here is derived from an EMBL/GenBank/DDBJ whole genome shotgun (WGS) entry which is preliminary data.</text>
</comment>
<keyword evidence="9 14" id="KW-1133">Transmembrane helix</keyword>
<protein>
    <recommendedName>
        <fullName evidence="15">TIR domain-containing protein</fullName>
    </recommendedName>
</protein>
<dbReference type="InterPro" id="IPR035897">
    <property type="entry name" value="Toll_tir_struct_dom_sf"/>
</dbReference>
<dbReference type="EMBL" id="QKKF02025372">
    <property type="protein sequence ID" value="RZF37067.1"/>
    <property type="molecule type" value="Genomic_DNA"/>
</dbReference>
<keyword evidence="3" id="KW-0399">Innate immunity</keyword>
<evidence type="ECO:0000256" key="3">
    <source>
        <dbReference type="ARBA" id="ARBA00022588"/>
    </source>
</evidence>
<evidence type="ECO:0000256" key="14">
    <source>
        <dbReference type="SAM" id="Phobius"/>
    </source>
</evidence>
<feature type="domain" description="TIR" evidence="15">
    <location>
        <begin position="767"/>
        <end position="908"/>
    </location>
</feature>
<organism evidence="16 17">
    <name type="scientific">Laodelphax striatellus</name>
    <name type="common">Small brown planthopper</name>
    <name type="synonym">Delphax striatella</name>
    <dbReference type="NCBI Taxonomy" id="195883"/>
    <lineage>
        <taxon>Eukaryota</taxon>
        <taxon>Metazoa</taxon>
        <taxon>Ecdysozoa</taxon>
        <taxon>Arthropoda</taxon>
        <taxon>Hexapoda</taxon>
        <taxon>Insecta</taxon>
        <taxon>Pterygota</taxon>
        <taxon>Neoptera</taxon>
        <taxon>Paraneoptera</taxon>
        <taxon>Hemiptera</taxon>
        <taxon>Auchenorrhyncha</taxon>
        <taxon>Fulgoroidea</taxon>
        <taxon>Delphacidae</taxon>
        <taxon>Criomorphinae</taxon>
        <taxon>Laodelphax</taxon>
    </lineage>
</organism>
<evidence type="ECO:0000313" key="17">
    <source>
        <dbReference type="Proteomes" id="UP000291343"/>
    </source>
</evidence>
<feature type="compositionally biased region" description="Basic and acidic residues" evidence="13">
    <location>
        <begin position="132"/>
        <end position="154"/>
    </location>
</feature>
<dbReference type="Pfam" id="PF01582">
    <property type="entry name" value="TIR"/>
    <property type="match status" value="1"/>
</dbReference>
<evidence type="ECO:0000256" key="4">
    <source>
        <dbReference type="ARBA" id="ARBA00022614"/>
    </source>
</evidence>
<dbReference type="InterPro" id="IPR000157">
    <property type="entry name" value="TIR_dom"/>
</dbReference>
<dbReference type="GO" id="GO:0005886">
    <property type="term" value="C:plasma membrane"/>
    <property type="evidence" value="ECO:0007669"/>
    <property type="project" value="TreeGrafter"/>
</dbReference>
<evidence type="ECO:0000256" key="11">
    <source>
        <dbReference type="ARBA" id="ARBA00023170"/>
    </source>
</evidence>
<reference evidence="16 17" key="1">
    <citation type="journal article" date="2017" name="Gigascience">
        <title>Genome sequence of the small brown planthopper, Laodelphax striatellus.</title>
        <authorList>
            <person name="Zhu J."/>
            <person name="Jiang F."/>
            <person name="Wang X."/>
            <person name="Yang P."/>
            <person name="Bao Y."/>
            <person name="Zhao W."/>
            <person name="Wang W."/>
            <person name="Lu H."/>
            <person name="Wang Q."/>
            <person name="Cui N."/>
            <person name="Li J."/>
            <person name="Chen X."/>
            <person name="Luo L."/>
            <person name="Yu J."/>
            <person name="Kang L."/>
            <person name="Cui F."/>
        </authorList>
    </citation>
    <scope>NUCLEOTIDE SEQUENCE [LARGE SCALE GENOMIC DNA]</scope>
    <source>
        <strain evidence="16">Lst14</strain>
    </source>
</reference>
<evidence type="ECO:0000256" key="8">
    <source>
        <dbReference type="ARBA" id="ARBA00022859"/>
    </source>
</evidence>
<dbReference type="SMART" id="SM00255">
    <property type="entry name" value="TIR"/>
    <property type="match status" value="1"/>
</dbReference>
<dbReference type="FunFam" id="3.40.50.10140:FF:000001">
    <property type="entry name" value="Toll-like receptor 2"/>
    <property type="match status" value="1"/>
</dbReference>
<dbReference type="SUPFAM" id="SSF52058">
    <property type="entry name" value="L domain-like"/>
    <property type="match status" value="1"/>
</dbReference>
<keyword evidence="12" id="KW-0325">Glycoprotein</keyword>
<dbReference type="OrthoDB" id="6160824at2759"/>
<dbReference type="SMR" id="A0A482WU03"/>
<dbReference type="InterPro" id="IPR032675">
    <property type="entry name" value="LRR_dom_sf"/>
</dbReference>
<dbReference type="AlphaFoldDB" id="A0A482WU03"/>
<dbReference type="PANTHER" id="PTHR24365">
    <property type="entry name" value="TOLL-LIKE RECEPTOR"/>
    <property type="match status" value="1"/>
</dbReference>
<dbReference type="SUPFAM" id="SSF52200">
    <property type="entry name" value="Toll/Interleukin receptor TIR domain"/>
    <property type="match status" value="1"/>
</dbReference>
<feature type="non-terminal residue" evidence="16">
    <location>
        <position position="1"/>
    </location>
</feature>
<evidence type="ECO:0000256" key="6">
    <source>
        <dbReference type="ARBA" id="ARBA00022729"/>
    </source>
</evidence>
<keyword evidence="11" id="KW-0675">Receptor</keyword>
<dbReference type="PROSITE" id="PS51450">
    <property type="entry name" value="LRR"/>
    <property type="match status" value="1"/>
</dbReference>
<dbReference type="InParanoid" id="A0A482WU03"/>
<dbReference type="Pfam" id="PF13855">
    <property type="entry name" value="LRR_8"/>
    <property type="match status" value="1"/>
</dbReference>
<evidence type="ECO:0000256" key="5">
    <source>
        <dbReference type="ARBA" id="ARBA00022692"/>
    </source>
</evidence>
<comment type="subcellular location">
    <subcellularLocation>
        <location evidence="1">Membrane</location>
        <topology evidence="1">Single-pass type I membrane protein</topology>
    </subcellularLocation>
</comment>
<evidence type="ECO:0000256" key="1">
    <source>
        <dbReference type="ARBA" id="ARBA00004479"/>
    </source>
</evidence>
<evidence type="ECO:0000259" key="15">
    <source>
        <dbReference type="PROSITE" id="PS50104"/>
    </source>
</evidence>
<evidence type="ECO:0000256" key="2">
    <source>
        <dbReference type="ARBA" id="ARBA00009634"/>
    </source>
</evidence>
<dbReference type="PANTHER" id="PTHR24365:SF530">
    <property type="entry name" value="MSTPROX-RELATED"/>
    <property type="match status" value="1"/>
</dbReference>
<evidence type="ECO:0000256" key="13">
    <source>
        <dbReference type="SAM" id="MobiDB-lite"/>
    </source>
</evidence>
<feature type="compositionally biased region" description="Basic and acidic residues" evidence="13">
    <location>
        <begin position="103"/>
        <end position="112"/>
    </location>
</feature>
<evidence type="ECO:0000256" key="9">
    <source>
        <dbReference type="ARBA" id="ARBA00022989"/>
    </source>
</evidence>
<dbReference type="GO" id="GO:0045087">
    <property type="term" value="P:innate immune response"/>
    <property type="evidence" value="ECO:0007669"/>
    <property type="project" value="UniProtKB-KW"/>
</dbReference>
<name>A0A482WU03_LAOST</name>
<feature type="region of interest" description="Disordered" evidence="13">
    <location>
        <begin position="103"/>
        <end position="154"/>
    </location>
</feature>
<evidence type="ECO:0000313" key="16">
    <source>
        <dbReference type="EMBL" id="RZF37067.1"/>
    </source>
</evidence>
<dbReference type="Gene3D" id="3.80.10.10">
    <property type="entry name" value="Ribonuclease Inhibitor"/>
    <property type="match status" value="2"/>
</dbReference>
<keyword evidence="5 14" id="KW-0812">Transmembrane</keyword>
<dbReference type="Proteomes" id="UP000291343">
    <property type="component" value="Unassembled WGS sequence"/>
</dbReference>
<keyword evidence="6" id="KW-0732">Signal</keyword>
<keyword evidence="4" id="KW-0433">Leucine-rich repeat</keyword>
<evidence type="ECO:0000256" key="12">
    <source>
        <dbReference type="ARBA" id="ARBA00023180"/>
    </source>
</evidence>
<dbReference type="InterPro" id="IPR001611">
    <property type="entry name" value="Leu-rich_rpt"/>
</dbReference>
<dbReference type="PROSITE" id="PS50104">
    <property type="entry name" value="TIR"/>
    <property type="match status" value="1"/>
</dbReference>
<keyword evidence="8" id="KW-0391">Immunity</keyword>
<sequence>VFYEWQMMFSSSIQNCKLVFLIFAPSFCLVNCDNEFFDWVDEKGNIISYDIQRQYDDYLKSNLNSTEDPYSSWMHETFICFNTPISDCLLQTKSYDNYTVEDEQKGGKQHFSEEEEEEEEPQWKTNNGKPQENGKPHKNNKNEEQSKDEKLENVGKEDRKIRHLFTDSYALRNFKEFNNLITKDLKLLLLLVYEKLDLRNLIKLFQNARNLETLLYFTNTTGPIIDIPEDSNLEEFEVVSSLDYLYLCGTFNPSTASLIQILKPKFLSTKYLESEYDLSIFQYLPPGTFTEIELGRYIKYSPDVFNFLYLQNIEKLGMAKSYLKEIPQELTHLGRTLKYLSLASNDLSSINHDTKFPKVDALLELDLRFCQLKSLNSDFFDQLPSLKSVSLSGNSLLQFNHQNNLNFLRSDFVYLDLKLNPYSHIISLKYSSSELRGFSNPEGFFLDLSYTYFKRCKSDSKYFEQSVTHLSIINSVSCFKKLNFTNLINLEAVDASYNIASIRSPSIVGEEIDHFFKRISNVRVLLFRENHLKRGLLSKPHLFETDFKSLEVLHLGGNDLDAIPYHLFQIPSLKSLNLSSNSIKRWNHPLLGNNQDLDLKVDLSSNKITWITKAMEQDFYRFKEINLKDNVLQCNAQLQRLVCATQSGSTNETLKILNMEETTCFHMVLNQLVTLEQLRKKENCQRSSAAFLLSEKPKETSSYNYFNTQLLWILGTIFVCLILYAAWNWNSLYRDNDNRLYSVSKNLQLAAYLPRFTKKKESFFFNYRYDVFVSYAGIDRDWVIDRLVPNLETDSGIRICLHERDFQIGMGIMENIVECIDQSQCLLLVISKSFVKSNWCLFEMNLGQYFTIESNKPNVILVLLEEIPRKVRPKVLSYLMQTRTYIEWPKYAELDQETDFFHRLTKALNSIRV</sequence>
<dbReference type="GO" id="GO:0007165">
    <property type="term" value="P:signal transduction"/>
    <property type="evidence" value="ECO:0007669"/>
    <property type="project" value="InterPro"/>
</dbReference>
<feature type="transmembrane region" description="Helical" evidence="14">
    <location>
        <begin position="710"/>
        <end position="729"/>
    </location>
</feature>